<name>A0A7Z7IGT1_9MYCO</name>
<dbReference type="Proteomes" id="UP000554965">
    <property type="component" value="Unassembled WGS sequence"/>
</dbReference>
<reference evidence="1 2" key="1">
    <citation type="submission" date="2017-10" db="EMBL/GenBank/DDBJ databases">
        <authorList>
            <consortium name="Urmite Genomes"/>
        </authorList>
    </citation>
    <scope>NUCLEOTIDE SEQUENCE [LARGE SCALE GENOMIC DNA]</scope>
    <source>
        <strain evidence="1 2">FB-527</strain>
    </source>
</reference>
<gene>
    <name evidence="1" type="ORF">MSIMFB_00766</name>
</gene>
<dbReference type="EMBL" id="OCTY01000002">
    <property type="protein sequence ID" value="SOJ53265.1"/>
    <property type="molecule type" value="Genomic_DNA"/>
</dbReference>
<accession>A0A7Z7IGT1</accession>
<sequence length="52" mass="5939">MIDAAGRRLRRMSRSVMPNSVPGRMCLQRLAFRTFTRPISTLVLAPRVILPE</sequence>
<dbReference type="AlphaFoldDB" id="A0A7Z7IGT1"/>
<protein>
    <submittedName>
        <fullName evidence="1">Uncharacterized protein</fullName>
    </submittedName>
</protein>
<keyword evidence="2" id="KW-1185">Reference proteome</keyword>
<evidence type="ECO:0000313" key="1">
    <source>
        <dbReference type="EMBL" id="SOJ53265.1"/>
    </source>
</evidence>
<proteinExistence type="predicted"/>
<evidence type="ECO:0000313" key="2">
    <source>
        <dbReference type="Proteomes" id="UP000554965"/>
    </source>
</evidence>
<organism evidence="1 2">
    <name type="scientific">Mycobacterium simulans</name>
    <dbReference type="NCBI Taxonomy" id="627089"/>
    <lineage>
        <taxon>Bacteria</taxon>
        <taxon>Bacillati</taxon>
        <taxon>Actinomycetota</taxon>
        <taxon>Actinomycetes</taxon>
        <taxon>Mycobacteriales</taxon>
        <taxon>Mycobacteriaceae</taxon>
        <taxon>Mycobacterium</taxon>
    </lineage>
</organism>
<comment type="caution">
    <text evidence="1">The sequence shown here is derived from an EMBL/GenBank/DDBJ whole genome shotgun (WGS) entry which is preliminary data.</text>
</comment>